<evidence type="ECO:0000313" key="4">
    <source>
        <dbReference type="Proteomes" id="UP000000422"/>
    </source>
</evidence>
<dbReference type="Gene3D" id="3.40.1550.10">
    <property type="entry name" value="CheC-like"/>
    <property type="match status" value="1"/>
</dbReference>
<reference evidence="3 4" key="1">
    <citation type="journal article" date="2003" name="Proc. Natl. Acad. Sci. U.S.A.">
        <title>Complete genome sequence and analysis of Wolinella succinogenes.</title>
        <authorList>
            <person name="Baar C."/>
            <person name="Eppinger M."/>
            <person name="Raddatz G."/>
            <person name="Simon JM."/>
            <person name="Lanz C."/>
            <person name="Klimmek O."/>
            <person name="Nandakumar R."/>
            <person name="Gross R."/>
            <person name="Rosinus A."/>
            <person name="Keller H."/>
            <person name="Jagtap P."/>
            <person name="Linke B."/>
            <person name="Meyer F."/>
            <person name="Lederer H."/>
            <person name="Schuster S.C."/>
        </authorList>
    </citation>
    <scope>NUCLEOTIDE SEQUENCE [LARGE SCALE GENOMIC DNA]</scope>
    <source>
        <strain evidence="4">ATCC 29543 / DSM 1740 / CCUG 13145 / JCM 31913 / LMG 7466 / NCTC 11488 / FDC 602W</strain>
    </source>
</reference>
<evidence type="ECO:0000256" key="1">
    <source>
        <dbReference type="ARBA" id="ARBA00022500"/>
    </source>
</evidence>
<evidence type="ECO:0000259" key="2">
    <source>
        <dbReference type="Pfam" id="PF13690"/>
    </source>
</evidence>
<dbReference type="STRING" id="273121.WS0208"/>
<evidence type="ECO:0000313" key="3">
    <source>
        <dbReference type="EMBL" id="CAE09366.1"/>
    </source>
</evidence>
<dbReference type="EMBL" id="BX571657">
    <property type="protein sequence ID" value="CAE09366.1"/>
    <property type="molecule type" value="Genomic_DNA"/>
</dbReference>
<proteinExistence type="predicted"/>
<dbReference type="HOGENOM" id="CLU_589147_0_0_7"/>
<keyword evidence="4" id="KW-1185">Reference proteome</keyword>
<dbReference type="CDD" id="cd17906">
    <property type="entry name" value="CheX"/>
    <property type="match status" value="1"/>
</dbReference>
<gene>
    <name evidence="3" type="ordered locus">WS0208</name>
</gene>
<protein>
    <recommendedName>
        <fullName evidence="2">Chemotaxis phosphatase CheX-like domain-containing protein</fullName>
    </recommendedName>
</protein>
<dbReference type="GO" id="GO:0006935">
    <property type="term" value="P:chemotaxis"/>
    <property type="evidence" value="ECO:0007669"/>
    <property type="project" value="UniProtKB-KW"/>
</dbReference>
<dbReference type="SUPFAM" id="SSF103039">
    <property type="entry name" value="CheC-like"/>
    <property type="match status" value="1"/>
</dbReference>
<dbReference type="Proteomes" id="UP000000422">
    <property type="component" value="Chromosome"/>
</dbReference>
<dbReference type="InterPro" id="IPR038756">
    <property type="entry name" value="CheX-like"/>
</dbReference>
<dbReference type="Pfam" id="PF13690">
    <property type="entry name" value="CheX"/>
    <property type="match status" value="1"/>
</dbReference>
<dbReference type="AlphaFoldDB" id="Q7MSR1"/>
<organism evidence="4">
    <name type="scientific">Wolinella succinogenes (strain ATCC 29543 / DSM 1740 / CCUG 13145 / JCM 31913 / LMG 7466 / NCTC 11488 / FDC 602W)</name>
    <name type="common">Vibrio succinogenes</name>
    <dbReference type="NCBI Taxonomy" id="273121"/>
    <lineage>
        <taxon>Bacteria</taxon>
        <taxon>Pseudomonadati</taxon>
        <taxon>Campylobacterota</taxon>
        <taxon>Epsilonproteobacteria</taxon>
        <taxon>Campylobacterales</taxon>
        <taxon>Helicobacteraceae</taxon>
        <taxon>Wolinella</taxon>
    </lineage>
</organism>
<dbReference type="eggNOG" id="COG1406">
    <property type="taxonomic scope" value="Bacteria"/>
</dbReference>
<keyword evidence="1" id="KW-0145">Chemotaxis</keyword>
<name>Q7MSR1_WOLSU</name>
<dbReference type="PANTHER" id="PTHR39452:SF1">
    <property type="entry name" value="CHEY-P PHOSPHATASE CHEX"/>
    <property type="match status" value="1"/>
</dbReference>
<dbReference type="InterPro" id="IPR028051">
    <property type="entry name" value="CheX-like_dom"/>
</dbReference>
<accession>Q7MSR1</accession>
<dbReference type="KEGG" id="wsu:WS0208"/>
<dbReference type="InterPro" id="IPR028976">
    <property type="entry name" value="CheC-like_sf"/>
</dbReference>
<sequence length="470" mass="52226">MREWCAEMKPVINQDVAIYYSEPLLDSKEAKSICEVLATSAATIKSLQLKALFFSFEKTEQFEPQAVVSIAKTLLAIQNKLEVVTAFCGYSEKQFQELKEIFPNKSIPLFKTAEMAMLFLGIKIPRTAHPIVLFDQDGMTQTIVSQELSSKGFKVHAALNQQDFSKKKREFGNNAIYIYDIFFDVTGNYIPVRISKGIVTYKLYKNLDGKLHLHFNSQAHVARMAEGYKVFAFDASDVKSMNIKVIDFFVSLALNGVKYDAFIAIFGLTKELVALDVAQKMTRSGVKFFESEKAFMHDSTVVQLARSYQAKRPAGLTKKLVSKLPVFIDASLETLTSLTGGEAMKQSHKITQCAISETSDLMGAVISFEGDISGMLALAFNQAIAKEAALMMLGEEANSSTELLDVVSEFTNIIAGRSKALLSEDETTISISLPKTCKNFSELMTTLGNRQGVQIDLLLNNKPLYLFLTH</sequence>
<feature type="domain" description="Chemotaxis phosphatase CheX-like" evidence="2">
    <location>
        <begin position="363"/>
        <end position="456"/>
    </location>
</feature>
<dbReference type="PANTHER" id="PTHR39452">
    <property type="entry name" value="CHEY-P PHOSPHATASE CHEX"/>
    <property type="match status" value="1"/>
</dbReference>